<dbReference type="SMART" id="SM00870">
    <property type="entry name" value="Asparaginase"/>
    <property type="match status" value="1"/>
</dbReference>
<dbReference type="InterPro" id="IPR006034">
    <property type="entry name" value="Asparaginase/glutaminase-like"/>
</dbReference>
<dbReference type="PANTHER" id="PTHR11707:SF28">
    <property type="entry name" value="60 KDA LYSOPHOSPHOLIPASE"/>
    <property type="match status" value="1"/>
</dbReference>
<dbReference type="AlphaFoldDB" id="A0A927CHN3"/>
<dbReference type="InterPro" id="IPR037152">
    <property type="entry name" value="L-asparaginase_N_sf"/>
</dbReference>
<dbReference type="RefSeq" id="WP_190859446.1">
    <property type="nucleotide sequence ID" value="NZ_JACXIY010000008.1"/>
</dbReference>
<keyword evidence="7" id="KW-1185">Reference proteome</keyword>
<dbReference type="PRINTS" id="PR00139">
    <property type="entry name" value="ASNGLNASE"/>
</dbReference>
<feature type="active site" evidence="4">
    <location>
        <position position="12"/>
    </location>
</feature>
<dbReference type="InterPro" id="IPR036152">
    <property type="entry name" value="Asp/glu_Ase-like_sf"/>
</dbReference>
<sequence>MKQLLILFTGGTIGSRKQGAGIDVNESGSYALIDAYDESAMRRDDIVLHTAQPLNLLSENITPADYRTLAAAIRDVDRSKYDGVIVTHGSDTLAYGAAMVSYLFADTRMPIVLTASNYPIADERSNGLRNFANAIDYAADEELPGVFAVYENDLGEPLVYLGTRMTQAVSFTDQFGSPYGVPYGMMKDRRFEWRDHPGNPSPASLSRRPPAQPDWKPDTLRIDDGIVYIKPYPGLNYSYYDFSARRPKAVLHDLHHSGTACAAPDGPYSLPRFIERCRSLGIDFYICPVRDRTDALYSSSLRLIEAGAIVIEKMSAEAALMKLMLALGLHDDAEKARRFVTGGALFYETNEA</sequence>
<dbReference type="InterPro" id="IPR027473">
    <property type="entry name" value="L-asparaginase_C"/>
</dbReference>
<evidence type="ECO:0000313" key="6">
    <source>
        <dbReference type="EMBL" id="MBD2868273.1"/>
    </source>
</evidence>
<feature type="domain" description="L-asparaginase N-terminal" evidence="5">
    <location>
        <begin position="4"/>
        <end position="195"/>
    </location>
</feature>
<dbReference type="PIRSF" id="PIRSF500176">
    <property type="entry name" value="L_ASNase"/>
    <property type="match status" value="1"/>
</dbReference>
<evidence type="ECO:0000256" key="1">
    <source>
        <dbReference type="ARBA" id="ARBA00010518"/>
    </source>
</evidence>
<dbReference type="PANTHER" id="PTHR11707">
    <property type="entry name" value="L-ASPARAGINASE"/>
    <property type="match status" value="1"/>
</dbReference>
<dbReference type="PROSITE" id="PS51732">
    <property type="entry name" value="ASN_GLN_ASE_3"/>
    <property type="match status" value="1"/>
</dbReference>
<dbReference type="SUPFAM" id="SSF53774">
    <property type="entry name" value="Glutaminase/Asparaginase"/>
    <property type="match status" value="1"/>
</dbReference>
<gene>
    <name evidence="6" type="ORF">IDH41_06785</name>
</gene>
<evidence type="ECO:0000256" key="4">
    <source>
        <dbReference type="PROSITE-ProRule" id="PRU10099"/>
    </source>
</evidence>
<dbReference type="Proteomes" id="UP000632125">
    <property type="component" value="Unassembled WGS sequence"/>
</dbReference>
<dbReference type="Gene3D" id="3.40.50.40">
    <property type="match status" value="1"/>
</dbReference>
<evidence type="ECO:0000256" key="2">
    <source>
        <dbReference type="ARBA" id="ARBA00012920"/>
    </source>
</evidence>
<dbReference type="EC" id="3.5.1.1" evidence="2"/>
<evidence type="ECO:0000259" key="5">
    <source>
        <dbReference type="Pfam" id="PF00710"/>
    </source>
</evidence>
<dbReference type="EMBL" id="JACXIY010000008">
    <property type="protein sequence ID" value="MBD2868273.1"/>
    <property type="molecule type" value="Genomic_DNA"/>
</dbReference>
<reference evidence="6" key="1">
    <citation type="submission" date="2020-09" db="EMBL/GenBank/DDBJ databases">
        <title>A novel bacterium of genus Paenibacillus, isolated from South China Sea.</title>
        <authorList>
            <person name="Huang H."/>
            <person name="Mo K."/>
            <person name="Hu Y."/>
        </authorList>
    </citation>
    <scope>NUCLEOTIDE SEQUENCE</scope>
    <source>
        <strain evidence="6">IB182493</strain>
    </source>
</reference>
<comment type="caution">
    <text evidence="6">The sequence shown here is derived from an EMBL/GenBank/DDBJ whole genome shotgun (WGS) entry which is preliminary data.</text>
</comment>
<comment type="similarity">
    <text evidence="1">Belongs to the asparaginase 1 family.</text>
</comment>
<dbReference type="PROSITE" id="PS00144">
    <property type="entry name" value="ASN_GLN_ASE_1"/>
    <property type="match status" value="1"/>
</dbReference>
<dbReference type="InterPro" id="IPR027474">
    <property type="entry name" value="L-asparaginase_N"/>
</dbReference>
<organism evidence="6 7">
    <name type="scientific">Paenibacillus arenilitoris</name>
    <dbReference type="NCBI Taxonomy" id="2772299"/>
    <lineage>
        <taxon>Bacteria</taxon>
        <taxon>Bacillati</taxon>
        <taxon>Bacillota</taxon>
        <taxon>Bacilli</taxon>
        <taxon>Bacillales</taxon>
        <taxon>Paenibacillaceae</taxon>
        <taxon>Paenibacillus</taxon>
    </lineage>
</organism>
<dbReference type="PIRSF" id="PIRSF001220">
    <property type="entry name" value="L-ASNase_gatD"/>
    <property type="match status" value="1"/>
</dbReference>
<evidence type="ECO:0000256" key="3">
    <source>
        <dbReference type="PIRSR" id="PIRSR001220-1"/>
    </source>
</evidence>
<dbReference type="Gene3D" id="3.40.50.1170">
    <property type="entry name" value="L-asparaginase, N-terminal domain"/>
    <property type="match status" value="1"/>
</dbReference>
<accession>A0A927CHN3</accession>
<feature type="active site" description="O-isoaspartyl threonine intermediate" evidence="3">
    <location>
        <position position="12"/>
    </location>
</feature>
<name>A0A927CHN3_9BACL</name>
<dbReference type="Pfam" id="PF00710">
    <property type="entry name" value="Asparaginase"/>
    <property type="match status" value="1"/>
</dbReference>
<proteinExistence type="inferred from homology"/>
<dbReference type="GO" id="GO:0004067">
    <property type="term" value="F:asparaginase activity"/>
    <property type="evidence" value="ECO:0007669"/>
    <property type="project" value="UniProtKB-UniRule"/>
</dbReference>
<dbReference type="GO" id="GO:0006520">
    <property type="term" value="P:amino acid metabolic process"/>
    <property type="evidence" value="ECO:0007669"/>
    <property type="project" value="InterPro"/>
</dbReference>
<dbReference type="InterPro" id="IPR020827">
    <property type="entry name" value="Asparaginase/glutaminase_AS1"/>
</dbReference>
<evidence type="ECO:0000313" key="7">
    <source>
        <dbReference type="Proteomes" id="UP000632125"/>
    </source>
</evidence>
<protein>
    <recommendedName>
        <fullName evidence="2">asparaginase</fullName>
        <ecNumber evidence="2">3.5.1.1</ecNumber>
    </recommendedName>
</protein>